<feature type="transmembrane region" description="Helical" evidence="2">
    <location>
        <begin position="104"/>
        <end position="125"/>
    </location>
</feature>
<proteinExistence type="predicted"/>
<evidence type="ECO:0000259" key="3">
    <source>
        <dbReference type="Pfam" id="PF20151"/>
    </source>
</evidence>
<evidence type="ECO:0000313" key="5">
    <source>
        <dbReference type="Proteomes" id="UP001383192"/>
    </source>
</evidence>
<dbReference type="InterPro" id="IPR045340">
    <property type="entry name" value="DUF6533"/>
</dbReference>
<protein>
    <recommendedName>
        <fullName evidence="3">DUF6533 domain-containing protein</fullName>
    </recommendedName>
</protein>
<feature type="compositionally biased region" description="Polar residues" evidence="1">
    <location>
        <begin position="299"/>
        <end position="312"/>
    </location>
</feature>
<name>A0AAW0DTP1_9AGAR</name>
<feature type="domain" description="DUF6533" evidence="3">
    <location>
        <begin position="33"/>
        <end position="76"/>
    </location>
</feature>
<dbReference type="Proteomes" id="UP001383192">
    <property type="component" value="Unassembled WGS sequence"/>
</dbReference>
<feature type="transmembrane region" description="Helical" evidence="2">
    <location>
        <begin position="65"/>
        <end position="84"/>
    </location>
</feature>
<feature type="region of interest" description="Disordered" evidence="1">
    <location>
        <begin position="296"/>
        <end position="333"/>
    </location>
</feature>
<feature type="transmembrane region" description="Helical" evidence="2">
    <location>
        <begin position="137"/>
        <end position="158"/>
    </location>
</feature>
<feature type="transmembrane region" description="Helical" evidence="2">
    <location>
        <begin position="178"/>
        <end position="199"/>
    </location>
</feature>
<gene>
    <name evidence="4" type="ORF">VNI00_003649</name>
</gene>
<dbReference type="AlphaFoldDB" id="A0AAW0DTP1"/>
<reference evidence="4 5" key="1">
    <citation type="submission" date="2024-01" db="EMBL/GenBank/DDBJ databases">
        <title>A draft genome for a cacao thread blight-causing isolate of Paramarasmius palmivorus.</title>
        <authorList>
            <person name="Baruah I.K."/>
            <person name="Bukari Y."/>
            <person name="Amoako-Attah I."/>
            <person name="Meinhardt L.W."/>
            <person name="Bailey B.A."/>
            <person name="Cohen S.P."/>
        </authorList>
    </citation>
    <scope>NUCLEOTIDE SEQUENCE [LARGE SCALE GENOMIC DNA]</scope>
    <source>
        <strain evidence="4 5">GH-12</strain>
    </source>
</reference>
<feature type="transmembrane region" description="Helical" evidence="2">
    <location>
        <begin position="211"/>
        <end position="231"/>
    </location>
</feature>
<accession>A0AAW0DTP1</accession>
<dbReference type="EMBL" id="JAYKXP010000009">
    <property type="protein sequence ID" value="KAK7054451.1"/>
    <property type="molecule type" value="Genomic_DNA"/>
</dbReference>
<keyword evidence="2" id="KW-0812">Transmembrane</keyword>
<comment type="caution">
    <text evidence="4">The sequence shown here is derived from an EMBL/GenBank/DDBJ whole genome shotgun (WGS) entry which is preliminary data.</text>
</comment>
<feature type="transmembrane region" description="Helical" evidence="2">
    <location>
        <begin position="243"/>
        <end position="264"/>
    </location>
</feature>
<dbReference type="Pfam" id="PF20151">
    <property type="entry name" value="DUF6533"/>
    <property type="match status" value="1"/>
</dbReference>
<keyword evidence="2" id="KW-0472">Membrane</keyword>
<sequence length="333" mass="37260">MATSDKSASALWTPPIPIPGEVAAVSQAVRLSSAAALTFLLYDICLTFGDEVDLFWGRKWTFMKINFFFVRYFPLLAQATLLLVGSELTERIHFGSHGCFIWQIYQGVISVLTIMSCDFVLLARIYALYHTRTRTRILVSVCYILEIVVMCMGLGFALPSIRFDEMCVVTGMPSGLLLYAGGAIAFQTLLFGLTLYKFIAGVRSGWGNVPIIVLLMRDGTWAFFMLFMFLVGKASLYGLRNHSYAGVLFAWTLSSYSFCGYRILLNINNYTRRAHHLDTPTISHSIRFNTRHAADTPSCEMTSLPSNPQPVTLSEGDREDPPFLKQDNIAPSM</sequence>
<evidence type="ECO:0000256" key="2">
    <source>
        <dbReference type="SAM" id="Phobius"/>
    </source>
</evidence>
<keyword evidence="5" id="KW-1185">Reference proteome</keyword>
<organism evidence="4 5">
    <name type="scientific">Paramarasmius palmivorus</name>
    <dbReference type="NCBI Taxonomy" id="297713"/>
    <lineage>
        <taxon>Eukaryota</taxon>
        <taxon>Fungi</taxon>
        <taxon>Dikarya</taxon>
        <taxon>Basidiomycota</taxon>
        <taxon>Agaricomycotina</taxon>
        <taxon>Agaricomycetes</taxon>
        <taxon>Agaricomycetidae</taxon>
        <taxon>Agaricales</taxon>
        <taxon>Marasmiineae</taxon>
        <taxon>Marasmiaceae</taxon>
        <taxon>Paramarasmius</taxon>
    </lineage>
</organism>
<evidence type="ECO:0000313" key="4">
    <source>
        <dbReference type="EMBL" id="KAK7054451.1"/>
    </source>
</evidence>
<evidence type="ECO:0000256" key="1">
    <source>
        <dbReference type="SAM" id="MobiDB-lite"/>
    </source>
</evidence>
<keyword evidence="2" id="KW-1133">Transmembrane helix</keyword>